<comment type="caution">
    <text evidence="1">The sequence shown here is derived from an EMBL/GenBank/DDBJ whole genome shotgun (WGS) entry which is preliminary data.</text>
</comment>
<name>A0A832T3F7_9EURY</name>
<dbReference type="RefSeq" id="WP_064496617.1">
    <property type="nucleotide sequence ID" value="NC_000909.1"/>
</dbReference>
<evidence type="ECO:0000313" key="2">
    <source>
        <dbReference type="Proteomes" id="UP000645676"/>
    </source>
</evidence>
<gene>
    <name evidence="1" type="ORF">HA335_01910</name>
</gene>
<dbReference type="EMBL" id="DUJR01000007">
    <property type="protein sequence ID" value="HII59326.1"/>
    <property type="molecule type" value="Genomic_DNA"/>
</dbReference>
<dbReference type="AlphaFoldDB" id="A0A832T3F7"/>
<proteinExistence type="predicted"/>
<sequence length="244" mass="28517">MRAVFIYHKNNQRMEKFYKNLLNEPDFCRICDDCYNCRGNWTFKNNVKNIVIEEVYEEFVDNPYDYLPELPEGDICIAQLHEDLLYELPLLLKEKGYKALIVPSETPHDLSLALRRDLKRVCSNYNIEFENPKPFCSLEKKEGNEYINKFIDYFKIGKPELEIEVENGLIKDVKVKISAPCGETYYIAKRLKGKAIDDLKEEIANAHHNYPCLASMEMDKELGDTILHKAGYIAFEVVEKALKK</sequence>
<organism evidence="1 2">
    <name type="scientific">Methanocaldococcus jannaschii</name>
    <dbReference type="NCBI Taxonomy" id="2190"/>
    <lineage>
        <taxon>Archaea</taxon>
        <taxon>Methanobacteriati</taxon>
        <taxon>Methanobacteriota</taxon>
        <taxon>Methanomada group</taxon>
        <taxon>Methanococci</taxon>
        <taxon>Methanococcales</taxon>
        <taxon>Methanocaldococcaceae</taxon>
        <taxon>Methanocaldococcus</taxon>
    </lineage>
</organism>
<dbReference type="InterPro" id="IPR003745">
    <property type="entry name" value="DUF166"/>
</dbReference>
<reference evidence="1" key="1">
    <citation type="journal article" date="2020" name="bioRxiv">
        <title>A rank-normalized archaeal taxonomy based on genome phylogeny resolves widespread incomplete and uneven classifications.</title>
        <authorList>
            <person name="Rinke C."/>
            <person name="Chuvochina M."/>
            <person name="Mussig A.J."/>
            <person name="Chaumeil P.-A."/>
            <person name="Waite D.W."/>
            <person name="Whitman W.B."/>
            <person name="Parks D.H."/>
            <person name="Hugenholtz P."/>
        </authorList>
    </citation>
    <scope>NUCLEOTIDE SEQUENCE</scope>
    <source>
        <strain evidence="1">UBA8849</strain>
    </source>
</reference>
<protein>
    <submittedName>
        <fullName evidence="1">DUF166 domain-containing protein</fullName>
    </submittedName>
</protein>
<dbReference type="Pfam" id="PF02593">
    <property type="entry name" value="DUF166"/>
    <property type="match status" value="1"/>
</dbReference>
<dbReference type="Proteomes" id="UP000645676">
    <property type="component" value="Unassembled WGS sequence"/>
</dbReference>
<evidence type="ECO:0000313" key="1">
    <source>
        <dbReference type="EMBL" id="HII59326.1"/>
    </source>
</evidence>
<accession>A0A832T3F7</accession>